<evidence type="ECO:0000256" key="1">
    <source>
        <dbReference type="ARBA" id="ARBA00005085"/>
    </source>
</evidence>
<feature type="domain" description="BPL/LPL catalytic" evidence="8">
    <location>
        <begin position="25"/>
        <end position="214"/>
    </location>
</feature>
<gene>
    <name evidence="9" type="ORF">ADM99_14700</name>
</gene>
<dbReference type="GO" id="GO:0005524">
    <property type="term" value="F:ATP binding"/>
    <property type="evidence" value="ECO:0007669"/>
    <property type="project" value="UniProtKB-KW"/>
</dbReference>
<evidence type="ECO:0000313" key="9">
    <source>
        <dbReference type="EMBL" id="KPL70400.1"/>
    </source>
</evidence>
<organism evidence="9 10">
    <name type="scientific">Leptolinea tardivitalis</name>
    <dbReference type="NCBI Taxonomy" id="229920"/>
    <lineage>
        <taxon>Bacteria</taxon>
        <taxon>Bacillati</taxon>
        <taxon>Chloroflexota</taxon>
        <taxon>Anaerolineae</taxon>
        <taxon>Anaerolineales</taxon>
        <taxon>Anaerolineaceae</taxon>
        <taxon>Leptolinea</taxon>
    </lineage>
</organism>
<evidence type="ECO:0000256" key="6">
    <source>
        <dbReference type="ARBA" id="ARBA00022840"/>
    </source>
</evidence>
<evidence type="ECO:0000259" key="8">
    <source>
        <dbReference type="PROSITE" id="PS51733"/>
    </source>
</evidence>
<keyword evidence="6" id="KW-0067">ATP-binding</keyword>
<evidence type="ECO:0000313" key="10">
    <source>
        <dbReference type="Proteomes" id="UP000050430"/>
    </source>
</evidence>
<evidence type="ECO:0000256" key="5">
    <source>
        <dbReference type="ARBA" id="ARBA00022741"/>
    </source>
</evidence>
<dbReference type="Proteomes" id="UP000050430">
    <property type="component" value="Unassembled WGS sequence"/>
</dbReference>
<comment type="caution">
    <text evidence="9">The sequence shown here is derived from an EMBL/GenBank/DDBJ whole genome shotgun (WGS) entry which is preliminary data.</text>
</comment>
<keyword evidence="4" id="KW-0436">Ligase</keyword>
<dbReference type="STRING" id="229920.ADM99_14700"/>
<protein>
    <recommendedName>
        <fullName evidence="3">lipoate--protein ligase</fullName>
        <ecNumber evidence="3">6.3.1.20</ecNumber>
    </recommendedName>
</protein>
<dbReference type="PANTHER" id="PTHR12561:SF3">
    <property type="entry name" value="LIPOYLTRANSFERASE 1, MITOCHONDRIAL"/>
    <property type="match status" value="1"/>
</dbReference>
<dbReference type="SUPFAM" id="SSF82649">
    <property type="entry name" value="SufE/NifU"/>
    <property type="match status" value="1"/>
</dbReference>
<evidence type="ECO:0000256" key="3">
    <source>
        <dbReference type="ARBA" id="ARBA00012367"/>
    </source>
</evidence>
<dbReference type="InterPro" id="IPR045864">
    <property type="entry name" value="aa-tRNA-synth_II/BPL/LPL"/>
</dbReference>
<comment type="pathway">
    <text evidence="2">Protein modification; protein lipoylation via exogenous pathway; protein N(6)-(lipoyl)lysine from lipoate: step 1/2.</text>
</comment>
<evidence type="ECO:0000256" key="4">
    <source>
        <dbReference type="ARBA" id="ARBA00022598"/>
    </source>
</evidence>
<dbReference type="SUPFAM" id="SSF55681">
    <property type="entry name" value="Class II aaRS and biotin synthetases"/>
    <property type="match status" value="1"/>
</dbReference>
<evidence type="ECO:0000256" key="7">
    <source>
        <dbReference type="ARBA" id="ARBA00048037"/>
    </source>
</evidence>
<dbReference type="RefSeq" id="WP_062422280.1">
    <property type="nucleotide sequence ID" value="NZ_BBYA01000010.1"/>
</dbReference>
<dbReference type="Pfam" id="PF10437">
    <property type="entry name" value="Lip_prot_lig_C"/>
    <property type="match status" value="1"/>
</dbReference>
<name>A0A0P6X869_9CHLR</name>
<dbReference type="InterPro" id="IPR004562">
    <property type="entry name" value="LipoylTrfase_LipoateP_Ligase"/>
</dbReference>
<dbReference type="Gene3D" id="3.30.930.10">
    <property type="entry name" value="Bira Bifunctional Protein, Domain 2"/>
    <property type="match status" value="1"/>
</dbReference>
<dbReference type="PROSITE" id="PS51733">
    <property type="entry name" value="BPL_LPL_CATALYTIC"/>
    <property type="match status" value="1"/>
</dbReference>
<dbReference type="InterPro" id="IPR019491">
    <property type="entry name" value="Lipoate_protein_ligase_C"/>
</dbReference>
<evidence type="ECO:0000256" key="2">
    <source>
        <dbReference type="ARBA" id="ARBA00005124"/>
    </source>
</evidence>
<dbReference type="OrthoDB" id="9774653at2"/>
<dbReference type="Pfam" id="PF21948">
    <property type="entry name" value="LplA-B_cat"/>
    <property type="match status" value="1"/>
</dbReference>
<dbReference type="UniPathway" id="UPA00537">
    <property type="reaction ID" value="UER00594"/>
</dbReference>
<accession>A0A0P6X869</accession>
<dbReference type="GO" id="GO:0009249">
    <property type="term" value="P:protein lipoylation"/>
    <property type="evidence" value="ECO:0007669"/>
    <property type="project" value="InterPro"/>
</dbReference>
<proteinExistence type="predicted"/>
<keyword evidence="5" id="KW-0547">Nucleotide-binding</keyword>
<dbReference type="NCBIfam" id="TIGR00545">
    <property type="entry name" value="lipoyltrans"/>
    <property type="match status" value="1"/>
</dbReference>
<comment type="catalytic activity">
    <reaction evidence="7">
        <text>L-lysyl-[lipoyl-carrier protein] + (R)-lipoate + ATP = N(6)-[(R)-lipoyl]-L-lysyl-[lipoyl-carrier protein] + AMP + diphosphate + H(+)</text>
        <dbReference type="Rhea" id="RHEA:49288"/>
        <dbReference type="Rhea" id="RHEA-COMP:10500"/>
        <dbReference type="Rhea" id="RHEA-COMP:10502"/>
        <dbReference type="ChEBI" id="CHEBI:15378"/>
        <dbReference type="ChEBI" id="CHEBI:29969"/>
        <dbReference type="ChEBI" id="CHEBI:30616"/>
        <dbReference type="ChEBI" id="CHEBI:33019"/>
        <dbReference type="ChEBI" id="CHEBI:83088"/>
        <dbReference type="ChEBI" id="CHEBI:83099"/>
        <dbReference type="ChEBI" id="CHEBI:456215"/>
        <dbReference type="EC" id="6.3.1.20"/>
    </reaction>
</comment>
<comment type="pathway">
    <text evidence="1">Protein modification; protein lipoylation via exogenous pathway; protein N(6)-(lipoyl)lysine from lipoate: step 2/2.</text>
</comment>
<keyword evidence="10" id="KW-1185">Reference proteome</keyword>
<sequence length="330" mass="37275">MIYLETNSLDPTYNLAMEEAAQEWDQPEDIMMLWQNKNAIIVGRYQNAEKEINFKAARELNVQVVRRSTGGGTVYHDLGNLNYSFIRPIDYQKKLDLTTLSKPMEEALNLMGIPALAQGRNDITLDGKKISGTAQRIHCRRLLHHGTLLFDANLEVLQSVLNVDPSKIISKGISSVRSRVTNIKEHVSPEKYPDMASFWQALILAFSKEGPLTRMDPPEHLIEKAKMLQETKYQTWEWNFGKAPAFTYSNSKRFPGGNLEIDVNVENGLITACRICGDFLGLVELDDLENALVGCRYESAAIQANLSRLDLPLYIGSITEADFISCLFER</sequence>
<dbReference type="InterPro" id="IPR004143">
    <property type="entry name" value="BPL_LPL_catalytic"/>
</dbReference>
<dbReference type="PATRIC" id="fig|229920.5.peg.297"/>
<dbReference type="EMBL" id="LGCK01000014">
    <property type="protein sequence ID" value="KPL70400.1"/>
    <property type="molecule type" value="Genomic_DNA"/>
</dbReference>
<dbReference type="CDD" id="cd16443">
    <property type="entry name" value="LplA"/>
    <property type="match status" value="1"/>
</dbReference>
<dbReference type="AlphaFoldDB" id="A0A0P6X869"/>
<dbReference type="EC" id="6.3.1.20" evidence="3"/>
<dbReference type="Gene3D" id="3.30.390.50">
    <property type="entry name" value="CO dehydrogenase flavoprotein, C-terminal domain"/>
    <property type="match status" value="1"/>
</dbReference>
<dbReference type="GO" id="GO:0005737">
    <property type="term" value="C:cytoplasm"/>
    <property type="evidence" value="ECO:0007669"/>
    <property type="project" value="TreeGrafter"/>
</dbReference>
<dbReference type="PANTHER" id="PTHR12561">
    <property type="entry name" value="LIPOATE-PROTEIN LIGASE"/>
    <property type="match status" value="1"/>
</dbReference>
<dbReference type="GO" id="GO:0017118">
    <property type="term" value="F:lipoyltransferase activity"/>
    <property type="evidence" value="ECO:0007669"/>
    <property type="project" value="TreeGrafter"/>
</dbReference>
<dbReference type="GO" id="GO:0016979">
    <property type="term" value="F:lipoate-protein ligase activity"/>
    <property type="evidence" value="ECO:0007669"/>
    <property type="project" value="UniProtKB-EC"/>
</dbReference>
<reference evidence="9 10" key="1">
    <citation type="submission" date="2015-07" db="EMBL/GenBank/DDBJ databases">
        <title>Genome sequence of Leptolinea tardivitalis DSM 16556.</title>
        <authorList>
            <person name="Hemp J."/>
            <person name="Ward L.M."/>
            <person name="Pace L.A."/>
            <person name="Fischer W.W."/>
        </authorList>
    </citation>
    <scope>NUCLEOTIDE SEQUENCE [LARGE SCALE GENOMIC DNA]</scope>
    <source>
        <strain evidence="9 10">YMTK-2</strain>
    </source>
</reference>